<accession>A0A5P2CF52</accession>
<reference evidence="2 3" key="1">
    <citation type="submission" date="2018-05" db="EMBL/GenBank/DDBJ databases">
        <title>Streptomyces venezuelae.</title>
        <authorList>
            <person name="Kim W."/>
            <person name="Lee N."/>
            <person name="Cho B.-K."/>
        </authorList>
    </citation>
    <scope>NUCLEOTIDE SEQUENCE [LARGE SCALE GENOMIC DNA]</scope>
    <source>
        <strain evidence="2 3">ATCC 14585</strain>
    </source>
</reference>
<organism evidence="2 3">
    <name type="scientific">Streptomyces venezuelae</name>
    <dbReference type="NCBI Taxonomy" id="54571"/>
    <lineage>
        <taxon>Bacteria</taxon>
        <taxon>Bacillati</taxon>
        <taxon>Actinomycetota</taxon>
        <taxon>Actinomycetes</taxon>
        <taxon>Kitasatosporales</taxon>
        <taxon>Streptomycetaceae</taxon>
        <taxon>Streptomyces</taxon>
    </lineage>
</organism>
<keyword evidence="1" id="KW-0472">Membrane</keyword>
<gene>
    <name evidence="2" type="ORF">DEJ49_07720</name>
</gene>
<dbReference type="EMBL" id="CP029191">
    <property type="protein sequence ID" value="QES40900.1"/>
    <property type="molecule type" value="Genomic_DNA"/>
</dbReference>
<dbReference type="AlphaFoldDB" id="A0A5P2CF52"/>
<dbReference type="Proteomes" id="UP000324015">
    <property type="component" value="Chromosome"/>
</dbReference>
<evidence type="ECO:0008006" key="4">
    <source>
        <dbReference type="Google" id="ProtNLM"/>
    </source>
</evidence>
<feature type="transmembrane region" description="Helical" evidence="1">
    <location>
        <begin position="231"/>
        <end position="254"/>
    </location>
</feature>
<evidence type="ECO:0000313" key="2">
    <source>
        <dbReference type="EMBL" id="QES40900.1"/>
    </source>
</evidence>
<evidence type="ECO:0000313" key="3">
    <source>
        <dbReference type="Proteomes" id="UP000324015"/>
    </source>
</evidence>
<keyword evidence="1" id="KW-1133">Transmembrane helix</keyword>
<proteinExistence type="predicted"/>
<evidence type="ECO:0000256" key="1">
    <source>
        <dbReference type="SAM" id="Phobius"/>
    </source>
</evidence>
<name>A0A5P2CF52_STRVZ</name>
<feature type="transmembrane region" description="Helical" evidence="1">
    <location>
        <begin position="205"/>
        <end position="225"/>
    </location>
</feature>
<keyword evidence="1" id="KW-0812">Transmembrane</keyword>
<protein>
    <recommendedName>
        <fullName evidence="4">DUF2812 domain-containing protein</fullName>
    </recommendedName>
</protein>
<sequence>MSNQYKQDTQYARDGYLIDLAERLQARGLPADRVEATVTDLAAHLDESGAEDAESEFGPADAFAAQLVPGTGVRAPGAADEPGEPDGAGETVETWRWIADTYVDEELLNRFGDEGWEVERVDAIGRFVSHRDLAQPQRWEYRRELITRGREGLDERLAPDGWEACGTWVVYAWFKRPRAASLGPAARLESPPPAPERSRFFSRKFSVLLAVLALAVAVAGVSVAVDDGEASSGYGFVVGLLAGGGAVVGAAWALQMWRGRRP</sequence>
<dbReference type="RefSeq" id="WP_150183432.1">
    <property type="nucleotide sequence ID" value="NZ_CP029191.1"/>
</dbReference>